<dbReference type="Pfam" id="PF00450">
    <property type="entry name" value="Peptidase_S10"/>
    <property type="match status" value="1"/>
</dbReference>
<dbReference type="AlphaFoldDB" id="A0A843XDE2"/>
<reference evidence="3" key="1">
    <citation type="submission" date="2017-07" db="EMBL/GenBank/DDBJ databases">
        <title>Taro Niue Genome Assembly and Annotation.</title>
        <authorList>
            <person name="Atibalentja N."/>
            <person name="Keating K."/>
            <person name="Fields C.J."/>
        </authorList>
    </citation>
    <scope>NUCLEOTIDE SEQUENCE</scope>
    <source>
        <strain evidence="3">Niue_2</strain>
        <tissue evidence="3">Leaf</tissue>
    </source>
</reference>
<comment type="caution">
    <text evidence="3">The sequence shown here is derived from an EMBL/GenBank/DDBJ whole genome shotgun (WGS) entry which is preliminary data.</text>
</comment>
<dbReference type="Gene3D" id="3.40.50.12670">
    <property type="match status" value="1"/>
</dbReference>
<evidence type="ECO:0000256" key="2">
    <source>
        <dbReference type="ARBA" id="ARBA00023180"/>
    </source>
</evidence>
<sequence length="134" mass="15150">NLAAERRHLNDQARSTLHLRQSSSEQCRAYGYLLSYMWADDVSVREVLGIHKGSIGNWMRCSNILNYSVNVTSVLPYHLSLTSGGYQALVYRFTRTYSNNLTFATVKGGGHTAPEYRPKECLAMLDRWMSGSPL</sequence>
<dbReference type="PROSITE" id="PS00560">
    <property type="entry name" value="CARBOXYPEPT_SER_HIS"/>
    <property type="match status" value="1"/>
</dbReference>
<dbReference type="Proteomes" id="UP000652761">
    <property type="component" value="Unassembled WGS sequence"/>
</dbReference>
<dbReference type="GO" id="GO:0004185">
    <property type="term" value="F:serine-type carboxypeptidase activity"/>
    <property type="evidence" value="ECO:0007669"/>
    <property type="project" value="InterPro"/>
</dbReference>
<dbReference type="InterPro" id="IPR033124">
    <property type="entry name" value="Ser_caboxypep_his_AS"/>
</dbReference>
<keyword evidence="4" id="KW-1185">Reference proteome</keyword>
<dbReference type="InterPro" id="IPR029058">
    <property type="entry name" value="AB_hydrolase_fold"/>
</dbReference>
<keyword evidence="2" id="KW-0325">Glycoprotein</keyword>
<dbReference type="OrthoDB" id="1912352at2759"/>
<evidence type="ECO:0000313" key="3">
    <source>
        <dbReference type="EMBL" id="MQM17217.1"/>
    </source>
</evidence>
<dbReference type="InterPro" id="IPR001563">
    <property type="entry name" value="Peptidase_S10"/>
</dbReference>
<dbReference type="Gene3D" id="3.40.50.1820">
    <property type="entry name" value="alpha/beta hydrolase"/>
    <property type="match status" value="1"/>
</dbReference>
<comment type="similarity">
    <text evidence="1">Belongs to the peptidase S10 family.</text>
</comment>
<dbReference type="SUPFAM" id="SSF53474">
    <property type="entry name" value="alpha/beta-Hydrolases"/>
    <property type="match status" value="1"/>
</dbReference>
<dbReference type="EMBL" id="NMUH01007413">
    <property type="protein sequence ID" value="MQM17217.1"/>
    <property type="molecule type" value="Genomic_DNA"/>
</dbReference>
<protein>
    <recommendedName>
        <fullName evidence="5">Serine carboxypeptidase</fullName>
    </recommendedName>
</protein>
<proteinExistence type="inferred from homology"/>
<dbReference type="GO" id="GO:0006508">
    <property type="term" value="P:proteolysis"/>
    <property type="evidence" value="ECO:0007669"/>
    <property type="project" value="InterPro"/>
</dbReference>
<feature type="non-terminal residue" evidence="3">
    <location>
        <position position="134"/>
    </location>
</feature>
<evidence type="ECO:0000256" key="1">
    <source>
        <dbReference type="ARBA" id="ARBA00009431"/>
    </source>
</evidence>
<organism evidence="3 4">
    <name type="scientific">Colocasia esculenta</name>
    <name type="common">Wild taro</name>
    <name type="synonym">Arum esculentum</name>
    <dbReference type="NCBI Taxonomy" id="4460"/>
    <lineage>
        <taxon>Eukaryota</taxon>
        <taxon>Viridiplantae</taxon>
        <taxon>Streptophyta</taxon>
        <taxon>Embryophyta</taxon>
        <taxon>Tracheophyta</taxon>
        <taxon>Spermatophyta</taxon>
        <taxon>Magnoliopsida</taxon>
        <taxon>Liliopsida</taxon>
        <taxon>Araceae</taxon>
        <taxon>Aroideae</taxon>
        <taxon>Colocasieae</taxon>
        <taxon>Colocasia</taxon>
    </lineage>
</organism>
<accession>A0A843XDE2</accession>
<evidence type="ECO:0008006" key="5">
    <source>
        <dbReference type="Google" id="ProtNLM"/>
    </source>
</evidence>
<gene>
    <name evidence="3" type="ORF">Taro_050185</name>
</gene>
<name>A0A843XDE2_COLES</name>
<evidence type="ECO:0000313" key="4">
    <source>
        <dbReference type="Proteomes" id="UP000652761"/>
    </source>
</evidence>